<dbReference type="EMBL" id="CP133612">
    <property type="protein sequence ID" value="WMV08660.1"/>
    <property type="molecule type" value="Genomic_DNA"/>
</dbReference>
<name>A0AAF0PRN0_SOLVR</name>
<dbReference type="Proteomes" id="UP001234989">
    <property type="component" value="Chromosome 1"/>
</dbReference>
<protein>
    <recommendedName>
        <fullName evidence="4">DUF4283 domain-containing protein</fullName>
    </recommendedName>
</protein>
<organism evidence="2 3">
    <name type="scientific">Solanum verrucosum</name>
    <dbReference type="NCBI Taxonomy" id="315347"/>
    <lineage>
        <taxon>Eukaryota</taxon>
        <taxon>Viridiplantae</taxon>
        <taxon>Streptophyta</taxon>
        <taxon>Embryophyta</taxon>
        <taxon>Tracheophyta</taxon>
        <taxon>Spermatophyta</taxon>
        <taxon>Magnoliopsida</taxon>
        <taxon>eudicotyledons</taxon>
        <taxon>Gunneridae</taxon>
        <taxon>Pentapetalae</taxon>
        <taxon>asterids</taxon>
        <taxon>lamiids</taxon>
        <taxon>Solanales</taxon>
        <taxon>Solanaceae</taxon>
        <taxon>Solanoideae</taxon>
        <taxon>Solaneae</taxon>
        <taxon>Solanum</taxon>
    </lineage>
</organism>
<accession>A0AAF0PRN0</accession>
<evidence type="ECO:0000313" key="3">
    <source>
        <dbReference type="Proteomes" id="UP001234989"/>
    </source>
</evidence>
<feature type="region of interest" description="Disordered" evidence="1">
    <location>
        <begin position="113"/>
        <end position="156"/>
    </location>
</feature>
<dbReference type="PANTHER" id="PTHR34427:SF15">
    <property type="entry name" value="DUF4283 DOMAIN-CONTAINING PROTEIN"/>
    <property type="match status" value="1"/>
</dbReference>
<dbReference type="PANTHER" id="PTHR34427">
    <property type="entry name" value="DUF4283 DOMAIN PROTEIN"/>
    <property type="match status" value="1"/>
</dbReference>
<evidence type="ECO:0000313" key="2">
    <source>
        <dbReference type="EMBL" id="WMV08660.1"/>
    </source>
</evidence>
<evidence type="ECO:0008006" key="4">
    <source>
        <dbReference type="Google" id="ProtNLM"/>
    </source>
</evidence>
<proteinExistence type="predicted"/>
<keyword evidence="3" id="KW-1185">Reference proteome</keyword>
<gene>
    <name evidence="2" type="ORF">MTR67_002045</name>
</gene>
<dbReference type="AlphaFoldDB" id="A0AAF0PRN0"/>
<feature type="compositionally biased region" description="Basic and acidic residues" evidence="1">
    <location>
        <begin position="79"/>
        <end position="88"/>
    </location>
</feature>
<sequence>MGLPMNIWSKKFFQEIGNLCGGYIETEEETSLKNHLHWARIEVTGDSSTVPKKVKVTNDEFTFTILVWFEIPMTARMSEKKREERGKYPMDINQRQSGQGLLKSLSVKFVEGNMGTSSEGERAKVIPISKESASKRKDKRGLRQNEVLGPFKDPIT</sequence>
<evidence type="ECO:0000256" key="1">
    <source>
        <dbReference type="SAM" id="MobiDB-lite"/>
    </source>
</evidence>
<reference evidence="2" key="1">
    <citation type="submission" date="2023-08" db="EMBL/GenBank/DDBJ databases">
        <title>A de novo genome assembly of Solanum verrucosum Schlechtendal, a Mexican diploid species geographically isolated from the other diploid A-genome species in potato relatives.</title>
        <authorList>
            <person name="Hosaka K."/>
        </authorList>
    </citation>
    <scope>NUCLEOTIDE SEQUENCE</scope>
    <source>
        <tissue evidence="2">Young leaves</tissue>
    </source>
</reference>
<feature type="region of interest" description="Disordered" evidence="1">
    <location>
        <begin position="79"/>
        <end position="99"/>
    </location>
</feature>